<dbReference type="AlphaFoldDB" id="C1GAG7"/>
<organism evidence="1 2">
    <name type="scientific">Paracoccidioides brasiliensis (strain Pb18)</name>
    <dbReference type="NCBI Taxonomy" id="502780"/>
    <lineage>
        <taxon>Eukaryota</taxon>
        <taxon>Fungi</taxon>
        <taxon>Dikarya</taxon>
        <taxon>Ascomycota</taxon>
        <taxon>Pezizomycotina</taxon>
        <taxon>Eurotiomycetes</taxon>
        <taxon>Eurotiomycetidae</taxon>
        <taxon>Onygenales</taxon>
        <taxon>Ajellomycetaceae</taxon>
        <taxon>Paracoccidioides</taxon>
    </lineage>
</organism>
<keyword evidence="2" id="KW-1185">Reference proteome</keyword>
<dbReference type="HOGENOM" id="CLU_2250893_0_0_1"/>
<dbReference type="VEuPathDB" id="FungiDB:PADG_04253"/>
<sequence length="104" mass="11259">MALTEPDLLRNQLRDAIIIDGSDAEALFDSSAPSDVSETSQPPKKCKVPNLGTVLVELFSYKTVCMLIFEIGNSKPGNPQSFRSRACKDKRAGRKSAILACGND</sequence>
<dbReference type="EMBL" id="KN275960">
    <property type="protein sequence ID" value="EEH48169.2"/>
    <property type="molecule type" value="Genomic_DNA"/>
</dbReference>
<accession>C1GAG7</accession>
<evidence type="ECO:0000313" key="2">
    <source>
        <dbReference type="Proteomes" id="UP000001628"/>
    </source>
</evidence>
<dbReference type="RefSeq" id="XP_010759385.1">
    <property type="nucleotide sequence ID" value="XM_010761083.1"/>
</dbReference>
<proteinExistence type="predicted"/>
<evidence type="ECO:0000313" key="1">
    <source>
        <dbReference type="EMBL" id="EEH48169.2"/>
    </source>
</evidence>
<gene>
    <name evidence="1" type="ORF">PADG_04253</name>
</gene>
<reference evidence="1 2" key="1">
    <citation type="journal article" date="2011" name="PLoS Genet.">
        <title>Comparative genomic analysis of human fungal pathogens causing paracoccidioidomycosis.</title>
        <authorList>
            <person name="Desjardins C.A."/>
            <person name="Champion M.D."/>
            <person name="Holder J.W."/>
            <person name="Muszewska A."/>
            <person name="Goldberg J."/>
            <person name="Bailao A.M."/>
            <person name="Brigido M.M."/>
            <person name="Ferreira M.E."/>
            <person name="Garcia A.M."/>
            <person name="Grynberg M."/>
            <person name="Gujja S."/>
            <person name="Heiman D.I."/>
            <person name="Henn M.R."/>
            <person name="Kodira C.D."/>
            <person name="Leon-Narvaez H."/>
            <person name="Longo L.V."/>
            <person name="Ma L.J."/>
            <person name="Malavazi I."/>
            <person name="Matsuo A.L."/>
            <person name="Morais F.V."/>
            <person name="Pereira M."/>
            <person name="Rodriguez-Brito S."/>
            <person name="Sakthikumar S."/>
            <person name="Salem-Izacc S.M."/>
            <person name="Sykes S.M."/>
            <person name="Teixeira M.M."/>
            <person name="Vallejo M.C."/>
            <person name="Walter M.E."/>
            <person name="Yandava C."/>
            <person name="Young S."/>
            <person name="Zeng Q."/>
            <person name="Zucker J."/>
            <person name="Felipe M.S."/>
            <person name="Goldman G.H."/>
            <person name="Haas B.J."/>
            <person name="McEwen J.G."/>
            <person name="Nino-Vega G."/>
            <person name="Puccia R."/>
            <person name="San-Blas G."/>
            <person name="Soares C.M."/>
            <person name="Birren B.W."/>
            <person name="Cuomo C.A."/>
        </authorList>
    </citation>
    <scope>NUCLEOTIDE SEQUENCE [LARGE SCALE GENOMIC DNA]</scope>
    <source>
        <strain evidence="1 2">Pb18</strain>
    </source>
</reference>
<name>C1GAG7_PARBD</name>
<dbReference type="Proteomes" id="UP000001628">
    <property type="component" value="Unassembled WGS sequence"/>
</dbReference>
<protein>
    <submittedName>
        <fullName evidence="1">Uncharacterized protein</fullName>
    </submittedName>
</protein>
<dbReference type="GeneID" id="22583417"/>
<dbReference type="KEGG" id="pbn:PADG_04253"/>
<dbReference type="InParanoid" id="C1GAG7"/>